<feature type="transmembrane region" description="Helical" evidence="2">
    <location>
        <begin position="697"/>
        <end position="720"/>
    </location>
</feature>
<feature type="transmembrane region" description="Helical" evidence="2">
    <location>
        <begin position="74"/>
        <end position="94"/>
    </location>
</feature>
<evidence type="ECO:0000256" key="2">
    <source>
        <dbReference type="SAM" id="Phobius"/>
    </source>
</evidence>
<feature type="transmembrane region" description="Helical" evidence="2">
    <location>
        <begin position="146"/>
        <end position="165"/>
    </location>
</feature>
<dbReference type="RefSeq" id="XP_001420530.1">
    <property type="nucleotide sequence ID" value="XM_001420493.1"/>
</dbReference>
<gene>
    <name evidence="4" type="ORF">OSTLU_25262</name>
</gene>
<feature type="transmembrane region" description="Helical" evidence="2">
    <location>
        <begin position="185"/>
        <end position="208"/>
    </location>
</feature>
<sequence length="1062" mass="118787">MMKFIVRRPRDDVNERTVAEDKIEMTAAESHGDAAGESQPNPRAEMVDQSPDEASGGAPVVAQRVLNVDEIDTSAITGLRAITALQIACGHWLLFYGNSESPYLDFQGGVAVSIFFLITGFVMYIAYHEKVEKQGFKYWEFIKRRYIRVLPLHWFALAWFAPFLAFNYRTIVADYNFWQNKSGEVNLIMGIVLTPLLMQSWIFSLCYWNSVCWSLSCQLGYYFCFPWLTRKLNALVRKFEEKAAIDFPIADDLENKSSTESSRFDSVQKSCRKYLMYAYHASYMAPLGVMGAVNSPAFRNVWRDANFESRAHVVVTALDGDMDGMRAYFCGRAWFPVRIPLFFMGMLVGAMRLRLARRGVTPQTERFWAKFTDYFSLGFASWLIGSVITSGLVADSKNVRIFNEFFLTAPCAFWLYGLTVTRKSYTVQVLRNPVAQAIGHTSSDAHGAALSLKDAQTTDTRVMHAVDAARALTTRRGRSLLDHCWGDAAHASSNHTGGEWMRFIAWLVMLCMAVVFLIVAVKKWPPPQRVFPRRKPLMSVPWCLAARLLGYGVFDWRTGKLTPWWDFIKERHDILNIFAGDAAFITQRGRFAHLATELASTAAASMVLTDLTSARVSGGFWTNQIWVFVLLLTYDIVLGIALRLATLGATKVSFEAAENVGFMCAESGEIQDLEDEEQLIEMGIKASHAFNLTQYRLLEACVAFSFVNVLVCSLWAHLANPADGCGDAFNTFVAYIYVFGLYQGFSLTVISPFALTVRWCAAAFLITRIDEVQTPEETMDCCWKHMCPRLCGCRPPLVTPLEQRTVSKLFMSPRKDNGVMTGNIVKAAAVVGKSRYDAQDSPLTPRPESMNRDVESGSADLFTSATEGKEDTDDETPENIGARPQLTLSPSEKYAIFRRQASLRKDIALEDIDCAQYPDGDFDHRPSYELGHSDQIAGESAFAAARMALISAGKLTPEQVVRTRDFKHDWSARKSRYDSASDSGGESTEDSDPELGVNDKTADDVDDVIVRTDVANMESSASPTVRWSRKLKDAASPADDTIDDDELFDEELDSDPWGDGSA</sequence>
<feature type="compositionally biased region" description="Acidic residues" evidence="1">
    <location>
        <begin position="1040"/>
        <end position="1056"/>
    </location>
</feature>
<reference evidence="4 5" key="1">
    <citation type="journal article" date="2007" name="Proc. Natl. Acad. Sci. U.S.A.">
        <title>The tiny eukaryote Ostreococcus provides genomic insights into the paradox of plankton speciation.</title>
        <authorList>
            <person name="Palenik B."/>
            <person name="Grimwood J."/>
            <person name="Aerts A."/>
            <person name="Rouze P."/>
            <person name="Salamov A."/>
            <person name="Putnam N."/>
            <person name="Dupont C."/>
            <person name="Jorgensen R."/>
            <person name="Derelle E."/>
            <person name="Rombauts S."/>
            <person name="Zhou K."/>
            <person name="Otillar R."/>
            <person name="Merchant S.S."/>
            <person name="Podell S."/>
            <person name="Gaasterland T."/>
            <person name="Napoli C."/>
            <person name="Gendler K."/>
            <person name="Manuell A."/>
            <person name="Tai V."/>
            <person name="Vallon O."/>
            <person name="Piganeau G."/>
            <person name="Jancek S."/>
            <person name="Heijde M."/>
            <person name="Jabbari K."/>
            <person name="Bowler C."/>
            <person name="Lohr M."/>
            <person name="Robbens S."/>
            <person name="Werner G."/>
            <person name="Dubchak I."/>
            <person name="Pazour G.J."/>
            <person name="Ren Q."/>
            <person name="Paulsen I."/>
            <person name="Delwiche C."/>
            <person name="Schmutz J."/>
            <person name="Rokhsar D."/>
            <person name="Van de Peer Y."/>
            <person name="Moreau H."/>
            <person name="Grigoriev I.V."/>
        </authorList>
    </citation>
    <scope>NUCLEOTIDE SEQUENCE [LARGE SCALE GENOMIC DNA]</scope>
    <source>
        <strain evidence="4 5">CCE9901</strain>
    </source>
</reference>
<dbReference type="AlphaFoldDB" id="A4S514"/>
<name>A4S514_OSTLU</name>
<accession>A4S514</accession>
<dbReference type="OrthoDB" id="424712at2759"/>
<keyword evidence="5" id="KW-1185">Reference proteome</keyword>
<keyword evidence="2" id="KW-1133">Transmembrane helix</keyword>
<dbReference type="Pfam" id="PF01757">
    <property type="entry name" value="Acyl_transf_3"/>
    <property type="match status" value="1"/>
</dbReference>
<organism evidence="4 5">
    <name type="scientific">Ostreococcus lucimarinus (strain CCE9901)</name>
    <dbReference type="NCBI Taxonomy" id="436017"/>
    <lineage>
        <taxon>Eukaryota</taxon>
        <taxon>Viridiplantae</taxon>
        <taxon>Chlorophyta</taxon>
        <taxon>Mamiellophyceae</taxon>
        <taxon>Mamiellales</taxon>
        <taxon>Bathycoccaceae</taxon>
        <taxon>Ostreococcus</taxon>
    </lineage>
</organism>
<dbReference type="PANTHER" id="PTHR23028:SF53">
    <property type="entry name" value="ACYL_TRANSF_3 DOMAIN-CONTAINING PROTEIN"/>
    <property type="match status" value="1"/>
</dbReference>
<dbReference type="PANTHER" id="PTHR23028">
    <property type="entry name" value="ACETYLTRANSFERASE"/>
    <property type="match status" value="1"/>
</dbReference>
<feature type="region of interest" description="Disordered" evidence="1">
    <location>
        <begin position="836"/>
        <end position="887"/>
    </location>
</feature>
<dbReference type="KEGG" id="olu:OSTLU_25262"/>
<evidence type="ECO:0000256" key="1">
    <source>
        <dbReference type="SAM" id="MobiDB-lite"/>
    </source>
</evidence>
<proteinExistence type="predicted"/>
<dbReference type="GeneID" id="5004417"/>
<protein>
    <recommendedName>
        <fullName evidence="3">Acyltransferase 3 domain-containing protein</fullName>
    </recommendedName>
</protein>
<dbReference type="GO" id="GO:0000271">
    <property type="term" value="P:polysaccharide biosynthetic process"/>
    <property type="evidence" value="ECO:0007669"/>
    <property type="project" value="TreeGrafter"/>
</dbReference>
<dbReference type="GO" id="GO:0016747">
    <property type="term" value="F:acyltransferase activity, transferring groups other than amino-acyl groups"/>
    <property type="evidence" value="ECO:0007669"/>
    <property type="project" value="InterPro"/>
</dbReference>
<feature type="transmembrane region" description="Helical" evidence="2">
    <location>
        <begin position="333"/>
        <end position="353"/>
    </location>
</feature>
<feature type="transmembrane region" description="Helical" evidence="2">
    <location>
        <begin position="732"/>
        <end position="755"/>
    </location>
</feature>
<evidence type="ECO:0000313" key="5">
    <source>
        <dbReference type="Proteomes" id="UP000001568"/>
    </source>
</evidence>
<dbReference type="HOGENOM" id="CLU_290598_0_0_1"/>
<evidence type="ECO:0000313" key="4">
    <source>
        <dbReference type="EMBL" id="ABO98823.1"/>
    </source>
</evidence>
<dbReference type="Gramene" id="ABO98823">
    <property type="protein sequence ID" value="ABO98823"/>
    <property type="gene ID" value="OSTLU_25262"/>
</dbReference>
<dbReference type="OMA" id="YIAYHEK"/>
<feature type="domain" description="Acyltransferase 3" evidence="3">
    <location>
        <begin position="75"/>
        <end position="235"/>
    </location>
</feature>
<dbReference type="GO" id="GO:0016020">
    <property type="term" value="C:membrane"/>
    <property type="evidence" value="ECO:0007669"/>
    <property type="project" value="TreeGrafter"/>
</dbReference>
<keyword evidence="2" id="KW-0812">Transmembrane</keyword>
<feature type="transmembrane region" description="Helical" evidence="2">
    <location>
        <begin position="106"/>
        <end position="126"/>
    </location>
</feature>
<feature type="region of interest" description="Disordered" evidence="1">
    <location>
        <begin position="972"/>
        <end position="1062"/>
    </location>
</feature>
<dbReference type="Proteomes" id="UP000001568">
    <property type="component" value="Chromosome 11"/>
</dbReference>
<feature type="transmembrane region" description="Helical" evidence="2">
    <location>
        <begin position="625"/>
        <end position="645"/>
    </location>
</feature>
<feature type="transmembrane region" description="Helical" evidence="2">
    <location>
        <begin position="503"/>
        <end position="524"/>
    </location>
</feature>
<keyword evidence="2" id="KW-0472">Membrane</keyword>
<feature type="compositionally biased region" description="Basic and acidic residues" evidence="1">
    <location>
        <begin position="15"/>
        <end position="34"/>
    </location>
</feature>
<feature type="transmembrane region" description="Helical" evidence="2">
    <location>
        <begin position="374"/>
        <end position="394"/>
    </location>
</feature>
<dbReference type="InterPro" id="IPR050879">
    <property type="entry name" value="Acyltransferase_3"/>
</dbReference>
<dbReference type="InterPro" id="IPR002656">
    <property type="entry name" value="Acyl_transf_3_dom"/>
</dbReference>
<feature type="region of interest" description="Disordered" evidence="1">
    <location>
        <begin position="15"/>
        <end position="56"/>
    </location>
</feature>
<evidence type="ECO:0000259" key="3">
    <source>
        <dbReference type="Pfam" id="PF01757"/>
    </source>
</evidence>
<dbReference type="EMBL" id="CP000591">
    <property type="protein sequence ID" value="ABO98823.1"/>
    <property type="molecule type" value="Genomic_DNA"/>
</dbReference>